<feature type="domain" description="Alpha-glucan water dikinase-like N-terminal Ig-like" evidence="4">
    <location>
        <begin position="20"/>
        <end position="81"/>
    </location>
</feature>
<evidence type="ECO:0000313" key="6">
    <source>
        <dbReference type="Proteomes" id="UP001370490"/>
    </source>
</evidence>
<dbReference type="InterPro" id="IPR056301">
    <property type="entry name" value="GWD-like_N_Ig"/>
</dbReference>
<protein>
    <recommendedName>
        <fullName evidence="4">Alpha-glucan water dikinase-like N-terminal Ig-like domain-containing protein</fullName>
    </recommendedName>
</protein>
<sequence>MRPAGAIKNVVIVLNFVILLQDYAKETPLTKSSSDLEGEMLHEVKIDFNPDSEIAAINSVLKNEETGSWYQHRGMDFKVPILDYLHHGINVVGAKRGFEQKYLLLNSEISGSDMQNRRFEGFYEEYAIVKEVPVDNTLRISVNKCPETAKNNLYLETDIPEDVVVHSGVCRGQDFRYASKAGGGRRELERGFWHLYEVTKNDADNAEASVNVTYLHQVHHGEKSQGKTKEAQESILQEIEKLAAEAYSIFKSSIPTFTEATVVELETQKLPVKFFSETGIGFEILCQGFNCESHKSGRWSMELYEKAEELSSLGFTVV</sequence>
<dbReference type="AlphaFoldDB" id="A0AAN8VTD0"/>
<dbReference type="Pfam" id="PF23166">
    <property type="entry name" value="Ig_N_CWD1"/>
    <property type="match status" value="2"/>
</dbReference>
<keyword evidence="6" id="KW-1185">Reference proteome</keyword>
<evidence type="ECO:0000256" key="2">
    <source>
        <dbReference type="ARBA" id="ARBA00023277"/>
    </source>
</evidence>
<evidence type="ECO:0000313" key="5">
    <source>
        <dbReference type="EMBL" id="KAK6933072.1"/>
    </source>
</evidence>
<organism evidence="5 6">
    <name type="scientific">Dillenia turbinata</name>
    <dbReference type="NCBI Taxonomy" id="194707"/>
    <lineage>
        <taxon>Eukaryota</taxon>
        <taxon>Viridiplantae</taxon>
        <taxon>Streptophyta</taxon>
        <taxon>Embryophyta</taxon>
        <taxon>Tracheophyta</taxon>
        <taxon>Spermatophyta</taxon>
        <taxon>Magnoliopsida</taxon>
        <taxon>eudicotyledons</taxon>
        <taxon>Gunneridae</taxon>
        <taxon>Pentapetalae</taxon>
        <taxon>Dilleniales</taxon>
        <taxon>Dilleniaceae</taxon>
        <taxon>Dillenia</taxon>
    </lineage>
</organism>
<comment type="caution">
    <text evidence="5">The sequence shown here is derived from an EMBL/GenBank/DDBJ whole genome shotgun (WGS) entry which is preliminary data.</text>
</comment>
<feature type="domain" description="Alpha-glucan water dikinase-like N-terminal Ig-like" evidence="4">
    <location>
        <begin position="128"/>
        <end position="172"/>
    </location>
</feature>
<dbReference type="Proteomes" id="UP001370490">
    <property type="component" value="Unassembled WGS sequence"/>
</dbReference>
<dbReference type="GO" id="GO:0046872">
    <property type="term" value="F:metal ion binding"/>
    <property type="evidence" value="ECO:0007669"/>
    <property type="project" value="UniProtKB-KW"/>
</dbReference>
<keyword evidence="2" id="KW-0119">Carbohydrate metabolism</keyword>
<evidence type="ECO:0000259" key="4">
    <source>
        <dbReference type="Pfam" id="PF23166"/>
    </source>
</evidence>
<dbReference type="EMBL" id="JBAMMX010000009">
    <property type="protein sequence ID" value="KAK6933072.1"/>
    <property type="molecule type" value="Genomic_DNA"/>
</dbReference>
<evidence type="ECO:0000256" key="1">
    <source>
        <dbReference type="ARBA" id="ARBA00022723"/>
    </source>
</evidence>
<proteinExistence type="predicted"/>
<keyword evidence="3" id="KW-0732">Signal</keyword>
<accession>A0AAN8VTD0</accession>
<name>A0AAN8VTD0_9MAGN</name>
<feature type="signal peptide" evidence="3">
    <location>
        <begin position="1"/>
        <end position="24"/>
    </location>
</feature>
<keyword evidence="1" id="KW-0479">Metal-binding</keyword>
<gene>
    <name evidence="5" type="ORF">RJ641_035966</name>
</gene>
<feature type="chain" id="PRO_5043055581" description="Alpha-glucan water dikinase-like N-terminal Ig-like domain-containing protein" evidence="3">
    <location>
        <begin position="25"/>
        <end position="318"/>
    </location>
</feature>
<reference evidence="5 6" key="1">
    <citation type="submission" date="2023-12" db="EMBL/GenBank/DDBJ databases">
        <title>A high-quality genome assembly for Dillenia turbinata (Dilleniales).</title>
        <authorList>
            <person name="Chanderbali A."/>
        </authorList>
    </citation>
    <scope>NUCLEOTIDE SEQUENCE [LARGE SCALE GENOMIC DNA]</scope>
    <source>
        <strain evidence="5">LSX21</strain>
        <tissue evidence="5">Leaf</tissue>
    </source>
</reference>
<evidence type="ECO:0000256" key="3">
    <source>
        <dbReference type="SAM" id="SignalP"/>
    </source>
</evidence>